<dbReference type="Gene3D" id="3.40.50.10090">
    <property type="match status" value="2"/>
</dbReference>
<dbReference type="AlphaFoldDB" id="A0A9Q9LWL1"/>
<dbReference type="SUPFAM" id="SSF69618">
    <property type="entry name" value="HemD-like"/>
    <property type="match status" value="1"/>
</dbReference>
<dbReference type="GO" id="GO:0033014">
    <property type="term" value="P:tetrapyrrole biosynthetic process"/>
    <property type="evidence" value="ECO:0007669"/>
    <property type="project" value="InterPro"/>
</dbReference>
<dbReference type="Pfam" id="PF02602">
    <property type="entry name" value="HEM4"/>
    <property type="match status" value="1"/>
</dbReference>
<accession>A0A9Q9LWL1</accession>
<gene>
    <name evidence="2" type="ORF">K3721_17810</name>
</gene>
<reference evidence="2" key="1">
    <citation type="submission" date="2021-08" db="EMBL/GenBank/DDBJ databases">
        <authorList>
            <person name="Nwanade C."/>
            <person name="Wang M."/>
            <person name="Masoudi A."/>
            <person name="Yu Z."/>
            <person name="Liu J."/>
        </authorList>
    </citation>
    <scope>NUCLEOTIDE SEQUENCE</scope>
    <source>
        <strain evidence="2">S122</strain>
    </source>
</reference>
<evidence type="ECO:0000313" key="3">
    <source>
        <dbReference type="Proteomes" id="UP001058713"/>
    </source>
</evidence>
<dbReference type="InterPro" id="IPR036108">
    <property type="entry name" value="4pyrrol_syn_uPrphyn_synt_sf"/>
</dbReference>
<name>A0A9Q9LWL1_LEICA</name>
<dbReference type="CDD" id="cd06578">
    <property type="entry name" value="HemD"/>
    <property type="match status" value="1"/>
</dbReference>
<organism evidence="2 3">
    <name type="scientific">Leisingera caerulea</name>
    <name type="common">Phaeobacter caeruleus</name>
    <dbReference type="NCBI Taxonomy" id="506591"/>
    <lineage>
        <taxon>Bacteria</taxon>
        <taxon>Pseudomonadati</taxon>
        <taxon>Pseudomonadota</taxon>
        <taxon>Alphaproteobacteria</taxon>
        <taxon>Rhodobacterales</taxon>
        <taxon>Roseobacteraceae</taxon>
        <taxon>Leisingera</taxon>
    </lineage>
</organism>
<protein>
    <submittedName>
        <fullName evidence="2">Uroporphyrinogen-III synthase</fullName>
    </submittedName>
</protein>
<proteinExistence type="predicted"/>
<dbReference type="EMBL" id="CP081070">
    <property type="protein sequence ID" value="UWQ53810.1"/>
    <property type="molecule type" value="Genomic_DNA"/>
</dbReference>
<dbReference type="InterPro" id="IPR003754">
    <property type="entry name" value="4pyrrol_synth_uPrphyn_synth"/>
</dbReference>
<sequence length="241" mass="25221">MVPLLMTRPLAAAERFVAGLPEAARAGLQVIYAPLMEIRPAQAPVSLDGVKGVIFTSANGVEAASRETAARLTAYCVGERTAQAAAEAGWQASCLGRCAEELVAALLSQRPEVPLLHLRGAHARGDIAGRLTSGGIPCQEQTLYDQVLLPLTQEAKSLLAAQTDVIVPLFSPRTARHFANLCGDAAHLHLLALSPAVAEPLKGLNCKTLRVSKTPDAAALATAVLDAAAQLSQLEGNRRAE</sequence>
<feature type="domain" description="Tetrapyrrole biosynthesis uroporphyrinogen III synthase" evidence="1">
    <location>
        <begin position="24"/>
        <end position="221"/>
    </location>
</feature>
<evidence type="ECO:0000259" key="1">
    <source>
        <dbReference type="Pfam" id="PF02602"/>
    </source>
</evidence>
<dbReference type="GO" id="GO:0004852">
    <property type="term" value="F:uroporphyrinogen-III synthase activity"/>
    <property type="evidence" value="ECO:0007669"/>
    <property type="project" value="InterPro"/>
</dbReference>
<evidence type="ECO:0000313" key="2">
    <source>
        <dbReference type="EMBL" id="UWQ53810.1"/>
    </source>
</evidence>
<dbReference type="Proteomes" id="UP001058713">
    <property type="component" value="Chromosome"/>
</dbReference>
<dbReference type="KEGG" id="lcae:K3721_17810"/>